<keyword evidence="1" id="KW-0732">Signal</keyword>
<feature type="signal peptide" evidence="1">
    <location>
        <begin position="1"/>
        <end position="27"/>
    </location>
</feature>
<organism evidence="2 3">
    <name type="scientific">Acanthaster planci</name>
    <name type="common">Crown-of-thorns starfish</name>
    <dbReference type="NCBI Taxonomy" id="133434"/>
    <lineage>
        <taxon>Eukaryota</taxon>
        <taxon>Metazoa</taxon>
        <taxon>Echinodermata</taxon>
        <taxon>Eleutherozoa</taxon>
        <taxon>Asterozoa</taxon>
        <taxon>Asteroidea</taxon>
        <taxon>Valvatacea</taxon>
        <taxon>Valvatida</taxon>
        <taxon>Acanthasteridae</taxon>
        <taxon>Acanthaster</taxon>
    </lineage>
</organism>
<dbReference type="AlphaFoldDB" id="A0A8B7YVX2"/>
<proteinExistence type="predicted"/>
<sequence length="118" mass="13093">MSGLFLTMVCLILSALVLTMGPLTVESTRIGGPGREFQVQKRSCSREDGQAALAQCGRNERCRARVDIVIARTCGAKKRSFEAEPGQSQESAVVDARGQSHPLNALRRIRFSKRMEWR</sequence>
<reference evidence="3" key="1">
    <citation type="submission" date="2025-08" db="UniProtKB">
        <authorList>
            <consortium name="RefSeq"/>
        </authorList>
    </citation>
    <scope>IDENTIFICATION</scope>
</reference>
<protein>
    <submittedName>
        <fullName evidence="3">Uncharacterized protein LOC110982952</fullName>
    </submittedName>
</protein>
<evidence type="ECO:0000256" key="1">
    <source>
        <dbReference type="SAM" id="SignalP"/>
    </source>
</evidence>
<dbReference type="GeneID" id="110982952"/>
<gene>
    <name evidence="3" type="primary">LOC110982952</name>
</gene>
<evidence type="ECO:0000313" key="3">
    <source>
        <dbReference type="RefSeq" id="XP_022097458.1"/>
    </source>
</evidence>
<dbReference type="OrthoDB" id="10336782at2759"/>
<name>A0A8B7YVX2_ACAPL</name>
<keyword evidence="2" id="KW-1185">Reference proteome</keyword>
<dbReference type="Proteomes" id="UP000694845">
    <property type="component" value="Unplaced"/>
</dbReference>
<evidence type="ECO:0000313" key="2">
    <source>
        <dbReference type="Proteomes" id="UP000694845"/>
    </source>
</evidence>
<dbReference type="RefSeq" id="XP_022097458.1">
    <property type="nucleotide sequence ID" value="XM_022241766.1"/>
</dbReference>
<dbReference type="KEGG" id="aplc:110982952"/>
<accession>A0A8B7YVX2</accession>
<feature type="chain" id="PRO_5034612733" evidence="1">
    <location>
        <begin position="28"/>
        <end position="118"/>
    </location>
</feature>
<dbReference type="OMA" id="GRNERCR"/>